<evidence type="ECO:0000259" key="1">
    <source>
        <dbReference type="Pfam" id="PF00881"/>
    </source>
</evidence>
<proteinExistence type="predicted"/>
<sequence length="269" mass="30471">MNENFYQSRTSSYENLVKNNLRSSQNLAGWLQEFAPSENFNLEFENQNQIKNLKSISFWNIEANSINYNDSLEYALKHRETTPVNQLHQGWSEAEILMLMNKAISDGSRGKDYQGVHIPLRNYPSGGAQFPIKLYMVSNTNAGFFKKNKSYEIHSDLGLISRVEDVDFKFEEVFAISHFNKKLYKQTSDVPFVVVMVMNLKHSFNKYSVYSQHLAMIEAGHIGQNLQLVSTALGNSSMPNGGILSDITKEAIGLKNSIDDTVVYGVVFG</sequence>
<dbReference type="InterPro" id="IPR029479">
    <property type="entry name" value="Nitroreductase"/>
</dbReference>
<keyword evidence="3" id="KW-1185">Reference proteome</keyword>
<evidence type="ECO:0000313" key="3">
    <source>
        <dbReference type="Proteomes" id="UP000825100"/>
    </source>
</evidence>
<dbReference type="InterPro" id="IPR000415">
    <property type="entry name" value="Nitroreductase-like"/>
</dbReference>
<dbReference type="Gene3D" id="3.40.109.10">
    <property type="entry name" value="NADH Oxidase"/>
    <property type="match status" value="1"/>
</dbReference>
<dbReference type="SUPFAM" id="SSF55469">
    <property type="entry name" value="FMN-dependent nitroreductase-like"/>
    <property type="match status" value="1"/>
</dbReference>
<protein>
    <recommendedName>
        <fullName evidence="1">Nitroreductase domain-containing protein</fullName>
    </recommendedName>
</protein>
<geneLocation type="plasmid" evidence="2 3">
    <name>WDN19_con2</name>
</geneLocation>
<accession>A0ABM7QWH6</accession>
<reference evidence="2 3" key="1">
    <citation type="submission" date="2021-05" db="EMBL/GenBank/DDBJ databases">
        <title>Complete Genome Sequence of Latilactobacillus sp. Strain WDN19, a High D-Aspartate-producing Lactic Acid Bacterium Isolated from a Japanese Pickle.</title>
        <authorList>
            <person name="Kajitani K."/>
            <person name="Takahashi S."/>
        </authorList>
    </citation>
    <scope>NUCLEOTIDE SEQUENCE [LARGE SCALE GENOMIC DNA]</scope>
    <source>
        <strain evidence="2 3">WDN19</strain>
        <plasmid evidence="2 3">WDN19_con2</plasmid>
    </source>
</reference>
<organism evidence="2 3">
    <name type="scientific">Latilactobacillus curvatus</name>
    <name type="common">Lactobacillus curvatus</name>
    <dbReference type="NCBI Taxonomy" id="28038"/>
    <lineage>
        <taxon>Bacteria</taxon>
        <taxon>Bacillati</taxon>
        <taxon>Bacillota</taxon>
        <taxon>Bacilli</taxon>
        <taxon>Lactobacillales</taxon>
        <taxon>Lactobacillaceae</taxon>
        <taxon>Latilactobacillus</taxon>
    </lineage>
</organism>
<feature type="domain" description="Nitroreductase" evidence="1">
    <location>
        <begin position="103"/>
        <end position="269"/>
    </location>
</feature>
<name>A0ABM7QWH6_LATCU</name>
<dbReference type="Proteomes" id="UP000825100">
    <property type="component" value="Plasmid WDN19_con2"/>
</dbReference>
<keyword evidence="2" id="KW-0614">Plasmid</keyword>
<dbReference type="EMBL" id="AP024686">
    <property type="protein sequence ID" value="BCX31510.1"/>
    <property type="molecule type" value="Genomic_DNA"/>
</dbReference>
<evidence type="ECO:0000313" key="2">
    <source>
        <dbReference type="EMBL" id="BCX31510.1"/>
    </source>
</evidence>
<dbReference type="Pfam" id="PF00881">
    <property type="entry name" value="Nitroreductase"/>
    <property type="match status" value="1"/>
</dbReference>
<gene>
    <name evidence="2" type="ORF">LTWDN19_20770</name>
</gene>